<evidence type="ECO:0000256" key="3">
    <source>
        <dbReference type="ARBA" id="ARBA00022669"/>
    </source>
</evidence>
<keyword evidence="5" id="KW-0732">Signal</keyword>
<dbReference type="GO" id="GO:0008061">
    <property type="term" value="F:chitin binding"/>
    <property type="evidence" value="ECO:0007669"/>
    <property type="project" value="UniProtKB-UniRule"/>
</dbReference>
<dbReference type="Gene3D" id="3.30.60.10">
    <property type="entry name" value="Endochitinase-like"/>
    <property type="match status" value="1"/>
</dbReference>
<dbReference type="EMBL" id="MU858178">
    <property type="protein sequence ID" value="KAK4210293.1"/>
    <property type="molecule type" value="Genomic_DNA"/>
</dbReference>
<keyword evidence="4" id="KW-1015">Disulfide bond</keyword>
<feature type="chain" id="PRO_5042820423" description="chitinase" evidence="5">
    <location>
        <begin position="23"/>
        <end position="450"/>
    </location>
</feature>
<sequence length="450" mass="49522">MRIPTLVAALIALVAFATMATARYAVYLDDGHRNLPPPGMMTGVTHIINAFASSSHFLAAPFGTAFPISHADVFRRMVPAGAKVCLAIGGWGDTDGFGQGCATQWYRNSYAQKLAQTLNELDYDCVDIDWEFPGGNGPDYKTIPNQSKEFEIECYPLFLRAIKDAIGDKLELSIAVPGREQNMMAYTAETGPVLDSIVDAVHVMTYDLMNRRDNCTKHTQSLVGVTEAIELYISRGFHPSKLNLGYVFYASWFTLQNATACVTPTGCRTELLEYPNGTDTLRSGAVTFEFEHYQPLIIPSNLTISVDGRCGSGTFARCNATECCSQYGSCGSTYEYCGTGCQNGYGMNCTDTGPTINEKFVQAMKNGEYDANEGAHYYIDHQESLFWSWDTEEDIQKKYDAVVKNLTLGGVFVWSLGEDTDYFKHLRAVQAAVLSDAPQGYGPYHNTTVA</sequence>
<dbReference type="InterPro" id="IPR050314">
    <property type="entry name" value="Glycosyl_Hydrlase_18"/>
</dbReference>
<dbReference type="GO" id="GO:0006032">
    <property type="term" value="P:chitin catabolic process"/>
    <property type="evidence" value="ECO:0007669"/>
    <property type="project" value="TreeGrafter"/>
</dbReference>
<reference evidence="8" key="1">
    <citation type="journal article" date="2023" name="Mol. Phylogenet. Evol.">
        <title>Genome-scale phylogeny and comparative genomics of the fungal order Sordariales.</title>
        <authorList>
            <person name="Hensen N."/>
            <person name="Bonometti L."/>
            <person name="Westerberg I."/>
            <person name="Brannstrom I.O."/>
            <person name="Guillou S."/>
            <person name="Cros-Aarteil S."/>
            <person name="Calhoun S."/>
            <person name="Haridas S."/>
            <person name="Kuo A."/>
            <person name="Mondo S."/>
            <person name="Pangilinan J."/>
            <person name="Riley R."/>
            <person name="LaButti K."/>
            <person name="Andreopoulos B."/>
            <person name="Lipzen A."/>
            <person name="Chen C."/>
            <person name="Yan M."/>
            <person name="Daum C."/>
            <person name="Ng V."/>
            <person name="Clum A."/>
            <person name="Steindorff A."/>
            <person name="Ohm R.A."/>
            <person name="Martin F."/>
            <person name="Silar P."/>
            <person name="Natvig D.O."/>
            <person name="Lalanne C."/>
            <person name="Gautier V."/>
            <person name="Ament-Velasquez S.L."/>
            <person name="Kruys A."/>
            <person name="Hutchinson M.I."/>
            <person name="Powell A.J."/>
            <person name="Barry K."/>
            <person name="Miller A.N."/>
            <person name="Grigoriev I.V."/>
            <person name="Debuchy R."/>
            <person name="Gladieux P."/>
            <person name="Hiltunen Thoren M."/>
            <person name="Johannesson H."/>
        </authorList>
    </citation>
    <scope>NUCLEOTIDE SEQUENCE</scope>
    <source>
        <strain evidence="8">PSN293</strain>
    </source>
</reference>
<dbReference type="PROSITE" id="PS50941">
    <property type="entry name" value="CHIT_BIND_I_2"/>
    <property type="match status" value="1"/>
</dbReference>
<keyword evidence="9" id="KW-1185">Reference proteome</keyword>
<comment type="similarity">
    <text evidence="1">Belongs to the glycosyl hydrolase 18 family. Chitinase class V subfamily.</text>
</comment>
<comment type="caution">
    <text evidence="4">Lacks conserved residue(s) required for the propagation of feature annotation.</text>
</comment>
<dbReference type="InterPro" id="IPR001223">
    <property type="entry name" value="Glyco_hydro18_cat"/>
</dbReference>
<accession>A0AAN7B476</accession>
<dbReference type="InterPro" id="IPR018371">
    <property type="entry name" value="Chitin-binding_1_CS"/>
</dbReference>
<organism evidence="8 9">
    <name type="scientific">Rhypophila decipiens</name>
    <dbReference type="NCBI Taxonomy" id="261697"/>
    <lineage>
        <taxon>Eukaryota</taxon>
        <taxon>Fungi</taxon>
        <taxon>Dikarya</taxon>
        <taxon>Ascomycota</taxon>
        <taxon>Pezizomycotina</taxon>
        <taxon>Sordariomycetes</taxon>
        <taxon>Sordariomycetidae</taxon>
        <taxon>Sordariales</taxon>
        <taxon>Naviculisporaceae</taxon>
        <taxon>Rhypophila</taxon>
    </lineage>
</organism>
<dbReference type="Gene3D" id="3.10.50.10">
    <property type="match status" value="1"/>
</dbReference>
<dbReference type="SUPFAM" id="SSF57016">
    <property type="entry name" value="Plant lectins/antimicrobial peptides"/>
    <property type="match status" value="1"/>
</dbReference>
<dbReference type="SUPFAM" id="SSF51445">
    <property type="entry name" value="(Trans)glycosidases"/>
    <property type="match status" value="1"/>
</dbReference>
<dbReference type="GO" id="GO:0005975">
    <property type="term" value="P:carbohydrate metabolic process"/>
    <property type="evidence" value="ECO:0007669"/>
    <property type="project" value="InterPro"/>
</dbReference>
<dbReference type="PANTHER" id="PTHR11177">
    <property type="entry name" value="CHITINASE"/>
    <property type="match status" value="1"/>
</dbReference>
<dbReference type="CDD" id="cd00035">
    <property type="entry name" value="ChtBD1"/>
    <property type="match status" value="1"/>
</dbReference>
<dbReference type="Pfam" id="PF00704">
    <property type="entry name" value="Glyco_hydro_18"/>
    <property type="match status" value="1"/>
</dbReference>
<dbReference type="Gene3D" id="3.20.20.80">
    <property type="entry name" value="Glycosidases"/>
    <property type="match status" value="2"/>
</dbReference>
<evidence type="ECO:0000256" key="2">
    <source>
        <dbReference type="ARBA" id="ARBA00012729"/>
    </source>
</evidence>
<feature type="signal peptide" evidence="5">
    <location>
        <begin position="1"/>
        <end position="22"/>
    </location>
</feature>
<dbReference type="SMART" id="SM00270">
    <property type="entry name" value="ChtBD1"/>
    <property type="match status" value="1"/>
</dbReference>
<dbReference type="SMART" id="SM00636">
    <property type="entry name" value="Glyco_18"/>
    <property type="match status" value="1"/>
</dbReference>
<feature type="domain" description="GH18" evidence="7">
    <location>
        <begin position="22"/>
        <end position="436"/>
    </location>
</feature>
<dbReference type="InterPro" id="IPR011583">
    <property type="entry name" value="Chitinase_II/V-like_cat"/>
</dbReference>
<evidence type="ECO:0000313" key="8">
    <source>
        <dbReference type="EMBL" id="KAK4210293.1"/>
    </source>
</evidence>
<dbReference type="InterPro" id="IPR036861">
    <property type="entry name" value="Endochitinase-like_sf"/>
</dbReference>
<dbReference type="GO" id="GO:0005576">
    <property type="term" value="C:extracellular region"/>
    <property type="evidence" value="ECO:0007669"/>
    <property type="project" value="TreeGrafter"/>
</dbReference>
<evidence type="ECO:0000256" key="1">
    <source>
        <dbReference type="ARBA" id="ARBA00008682"/>
    </source>
</evidence>
<evidence type="ECO:0000256" key="5">
    <source>
        <dbReference type="SAM" id="SignalP"/>
    </source>
</evidence>
<evidence type="ECO:0000259" key="6">
    <source>
        <dbReference type="PROSITE" id="PS50941"/>
    </source>
</evidence>
<keyword evidence="3 4" id="KW-0147">Chitin-binding</keyword>
<gene>
    <name evidence="8" type="ORF">QBC37DRAFT_448470</name>
</gene>
<dbReference type="PROSITE" id="PS51910">
    <property type="entry name" value="GH18_2"/>
    <property type="match status" value="1"/>
</dbReference>
<dbReference type="PROSITE" id="PS00026">
    <property type="entry name" value="CHIT_BIND_I_1"/>
    <property type="match status" value="1"/>
</dbReference>
<dbReference type="PANTHER" id="PTHR11177:SF337">
    <property type="entry name" value="CHITINASE"/>
    <property type="match status" value="1"/>
</dbReference>
<dbReference type="EC" id="3.2.1.14" evidence="2"/>
<proteinExistence type="inferred from homology"/>
<evidence type="ECO:0000313" key="9">
    <source>
        <dbReference type="Proteomes" id="UP001301769"/>
    </source>
</evidence>
<dbReference type="InterPro" id="IPR001002">
    <property type="entry name" value="Chitin-bd_1"/>
</dbReference>
<feature type="domain" description="Chitin-binding type-1" evidence="6">
    <location>
        <begin position="307"/>
        <end position="351"/>
    </location>
</feature>
<comment type="caution">
    <text evidence="8">The sequence shown here is derived from an EMBL/GenBank/DDBJ whole genome shotgun (WGS) entry which is preliminary data.</text>
</comment>
<dbReference type="GO" id="GO:0008843">
    <property type="term" value="F:endochitinase activity"/>
    <property type="evidence" value="ECO:0007669"/>
    <property type="project" value="UniProtKB-EC"/>
</dbReference>
<evidence type="ECO:0000259" key="7">
    <source>
        <dbReference type="PROSITE" id="PS51910"/>
    </source>
</evidence>
<dbReference type="InterPro" id="IPR017853">
    <property type="entry name" value="GH"/>
</dbReference>
<dbReference type="InterPro" id="IPR029070">
    <property type="entry name" value="Chitinase_insertion_sf"/>
</dbReference>
<protein>
    <recommendedName>
        <fullName evidence="2">chitinase</fullName>
        <ecNumber evidence="2">3.2.1.14</ecNumber>
    </recommendedName>
</protein>
<name>A0AAN7B476_9PEZI</name>
<dbReference type="CDD" id="cd00598">
    <property type="entry name" value="GH18_chitinase-like"/>
    <property type="match status" value="1"/>
</dbReference>
<feature type="disulfide bond" evidence="4">
    <location>
        <begin position="323"/>
        <end position="337"/>
    </location>
</feature>
<dbReference type="Proteomes" id="UP001301769">
    <property type="component" value="Unassembled WGS sequence"/>
</dbReference>
<feature type="disulfide bond" evidence="4">
    <location>
        <begin position="318"/>
        <end position="330"/>
    </location>
</feature>
<reference evidence="8" key="2">
    <citation type="submission" date="2023-05" db="EMBL/GenBank/DDBJ databases">
        <authorList>
            <consortium name="Lawrence Berkeley National Laboratory"/>
            <person name="Steindorff A."/>
            <person name="Hensen N."/>
            <person name="Bonometti L."/>
            <person name="Westerberg I."/>
            <person name="Brannstrom I.O."/>
            <person name="Guillou S."/>
            <person name="Cros-Aarteil S."/>
            <person name="Calhoun S."/>
            <person name="Haridas S."/>
            <person name="Kuo A."/>
            <person name="Mondo S."/>
            <person name="Pangilinan J."/>
            <person name="Riley R."/>
            <person name="Labutti K."/>
            <person name="Andreopoulos B."/>
            <person name="Lipzen A."/>
            <person name="Chen C."/>
            <person name="Yanf M."/>
            <person name="Daum C."/>
            <person name="Ng V."/>
            <person name="Clum A."/>
            <person name="Ohm R."/>
            <person name="Martin F."/>
            <person name="Silar P."/>
            <person name="Natvig D."/>
            <person name="Lalanne C."/>
            <person name="Gautier V."/>
            <person name="Ament-Velasquez S.L."/>
            <person name="Kruys A."/>
            <person name="Hutchinson M.I."/>
            <person name="Powell A.J."/>
            <person name="Barry K."/>
            <person name="Miller A.N."/>
            <person name="Grigoriev I.V."/>
            <person name="Debuchy R."/>
            <person name="Gladieux P."/>
            <person name="Thoren M.H."/>
            <person name="Johannesson H."/>
        </authorList>
    </citation>
    <scope>NUCLEOTIDE SEQUENCE</scope>
    <source>
        <strain evidence="8">PSN293</strain>
    </source>
</reference>
<dbReference type="AlphaFoldDB" id="A0AAN7B476"/>
<keyword evidence="8" id="KW-0378">Hydrolase</keyword>
<evidence type="ECO:0000256" key="4">
    <source>
        <dbReference type="PROSITE-ProRule" id="PRU00261"/>
    </source>
</evidence>